<evidence type="ECO:0000259" key="5">
    <source>
        <dbReference type="PROSITE" id="PS50089"/>
    </source>
</evidence>
<reference evidence="7" key="3">
    <citation type="submission" date="2025-09" db="UniProtKB">
        <authorList>
            <consortium name="Ensembl"/>
        </authorList>
    </citation>
    <scope>IDENTIFICATION</scope>
</reference>
<dbReference type="InterPro" id="IPR001841">
    <property type="entry name" value="Znf_RING"/>
</dbReference>
<dbReference type="STRING" id="42514.ENSPNAP00000015480"/>
<evidence type="ECO:0000259" key="6">
    <source>
        <dbReference type="PROSITE" id="PS50119"/>
    </source>
</evidence>
<dbReference type="InterPro" id="IPR013320">
    <property type="entry name" value="ConA-like_dom_sf"/>
</dbReference>
<organism evidence="7 8">
    <name type="scientific">Pygocentrus nattereri</name>
    <name type="common">Red-bellied piranha</name>
    <dbReference type="NCBI Taxonomy" id="42514"/>
    <lineage>
        <taxon>Eukaryota</taxon>
        <taxon>Metazoa</taxon>
        <taxon>Chordata</taxon>
        <taxon>Craniata</taxon>
        <taxon>Vertebrata</taxon>
        <taxon>Euteleostomi</taxon>
        <taxon>Actinopterygii</taxon>
        <taxon>Neopterygii</taxon>
        <taxon>Teleostei</taxon>
        <taxon>Ostariophysi</taxon>
        <taxon>Characiformes</taxon>
        <taxon>Characoidei</taxon>
        <taxon>Pygocentrus</taxon>
    </lineage>
</organism>
<dbReference type="PROSITE" id="PS50089">
    <property type="entry name" value="ZF_RING_2"/>
    <property type="match status" value="1"/>
</dbReference>
<dbReference type="SUPFAM" id="SSF57850">
    <property type="entry name" value="RING/U-box"/>
    <property type="match status" value="1"/>
</dbReference>
<keyword evidence="3" id="KW-0862">Zinc</keyword>
<keyword evidence="2 4" id="KW-0863">Zinc-finger</keyword>
<evidence type="ECO:0000256" key="1">
    <source>
        <dbReference type="ARBA" id="ARBA00022723"/>
    </source>
</evidence>
<dbReference type="Gene3D" id="2.60.120.920">
    <property type="match status" value="1"/>
</dbReference>
<name>A0A3B4CVS3_PYGNA</name>
<dbReference type="GO" id="GO:0008270">
    <property type="term" value="F:zinc ion binding"/>
    <property type="evidence" value="ECO:0007669"/>
    <property type="project" value="UniProtKB-KW"/>
</dbReference>
<dbReference type="InterPro" id="IPR027370">
    <property type="entry name" value="Znf-RING_euk"/>
</dbReference>
<dbReference type="Gene3D" id="3.30.160.60">
    <property type="entry name" value="Classic Zinc Finger"/>
    <property type="match status" value="1"/>
</dbReference>
<dbReference type="Pfam" id="PF00643">
    <property type="entry name" value="zf-B_box"/>
    <property type="match status" value="1"/>
</dbReference>
<reference evidence="7 8" key="1">
    <citation type="submission" date="2020-10" db="EMBL/GenBank/DDBJ databases">
        <title>Pygocentrus nattereri (red-bellied piranha) genome, fPygNat1, primary haplotype.</title>
        <authorList>
            <person name="Myers G."/>
            <person name="Meyer A."/>
            <person name="Karagic N."/>
            <person name="Pippel M."/>
            <person name="Winkler S."/>
            <person name="Tracey A."/>
            <person name="Wood J."/>
            <person name="Formenti G."/>
            <person name="Howe K."/>
            <person name="Fedrigo O."/>
            <person name="Jarvis E.D."/>
        </authorList>
    </citation>
    <scope>NUCLEOTIDE SEQUENCE [LARGE SCALE GENOMIC DNA]</scope>
</reference>
<dbReference type="GeneTree" id="ENSGT00940000164374"/>
<dbReference type="Pfam" id="PF13445">
    <property type="entry name" value="zf-RING_UBOX"/>
    <property type="match status" value="1"/>
</dbReference>
<dbReference type="Ensembl" id="ENSPNAT00000023691.2">
    <property type="protein sequence ID" value="ENSPNAP00000015480.2"/>
    <property type="gene ID" value="ENSPNAG00000021544.2"/>
</dbReference>
<proteinExistence type="predicted"/>
<dbReference type="InterPro" id="IPR013083">
    <property type="entry name" value="Znf_RING/FYVE/PHD"/>
</dbReference>
<dbReference type="PROSITE" id="PS50119">
    <property type="entry name" value="ZF_BBOX"/>
    <property type="match status" value="1"/>
</dbReference>
<dbReference type="PANTHER" id="PTHR24103">
    <property type="entry name" value="E3 UBIQUITIN-PROTEIN LIGASE TRIM"/>
    <property type="match status" value="1"/>
</dbReference>
<dbReference type="InterPro" id="IPR043136">
    <property type="entry name" value="B30.2/SPRY_sf"/>
</dbReference>
<feature type="domain" description="B box-type" evidence="6">
    <location>
        <begin position="86"/>
        <end position="127"/>
    </location>
</feature>
<evidence type="ECO:0000256" key="2">
    <source>
        <dbReference type="ARBA" id="ARBA00022771"/>
    </source>
</evidence>
<evidence type="ECO:0000313" key="7">
    <source>
        <dbReference type="Ensembl" id="ENSPNAP00000015480.2"/>
    </source>
</evidence>
<feature type="domain" description="RING-type" evidence="5">
    <location>
        <begin position="9"/>
        <end position="50"/>
    </location>
</feature>
<keyword evidence="8" id="KW-1185">Reference proteome</keyword>
<dbReference type="SMART" id="SM00184">
    <property type="entry name" value="RING"/>
    <property type="match status" value="1"/>
</dbReference>
<dbReference type="Gene3D" id="3.30.40.10">
    <property type="entry name" value="Zinc/RING finger domain, C3HC4 (zinc finger)"/>
    <property type="match status" value="1"/>
</dbReference>
<dbReference type="SMART" id="SM00336">
    <property type="entry name" value="BBOX"/>
    <property type="match status" value="1"/>
</dbReference>
<dbReference type="SUPFAM" id="SSF49899">
    <property type="entry name" value="Concanavalin A-like lectins/glucanases"/>
    <property type="match status" value="1"/>
</dbReference>
<accession>A0A3B4CVS3</accession>
<dbReference type="InterPro" id="IPR000315">
    <property type="entry name" value="Znf_B-box"/>
</dbReference>
<reference evidence="7" key="2">
    <citation type="submission" date="2025-08" db="UniProtKB">
        <authorList>
            <consortium name="Ensembl"/>
        </authorList>
    </citation>
    <scope>IDENTIFICATION</scope>
</reference>
<dbReference type="InterPro" id="IPR050143">
    <property type="entry name" value="TRIM/RBCC"/>
</dbReference>
<evidence type="ECO:0000256" key="4">
    <source>
        <dbReference type="PROSITE-ProRule" id="PRU00024"/>
    </source>
</evidence>
<keyword evidence="1" id="KW-0479">Metal-binding</keyword>
<dbReference type="CDD" id="cd19800">
    <property type="entry name" value="Bbox2_xNF7-like"/>
    <property type="match status" value="1"/>
</dbReference>
<evidence type="ECO:0008006" key="9">
    <source>
        <dbReference type="Google" id="ProtNLM"/>
    </source>
</evidence>
<protein>
    <recommendedName>
        <fullName evidence="9">RING-type domain-containing protein</fullName>
    </recommendedName>
</protein>
<dbReference type="Proteomes" id="UP001501920">
    <property type="component" value="Chromosome 3"/>
</dbReference>
<evidence type="ECO:0000256" key="3">
    <source>
        <dbReference type="ARBA" id="ARBA00022833"/>
    </source>
</evidence>
<evidence type="ECO:0000313" key="8">
    <source>
        <dbReference type="Proteomes" id="UP001501920"/>
    </source>
</evidence>
<dbReference type="PROSITE" id="PS00518">
    <property type="entry name" value="ZF_RING_1"/>
    <property type="match status" value="1"/>
</dbReference>
<dbReference type="InterPro" id="IPR017907">
    <property type="entry name" value="Znf_RING_CS"/>
</dbReference>
<dbReference type="SUPFAM" id="SSF57845">
    <property type="entry name" value="B-box zinc-binding domain"/>
    <property type="match status" value="1"/>
</dbReference>
<dbReference type="AlphaFoldDB" id="A0A3B4CVS3"/>
<sequence length="327" mass="37447">MALYKQIQCAICLCDFTDPVSLPCKHSFCRLCILGHLQACNGQSSCPECRQQFTKDDLQPSPLLRNVIEAIQGHSKEKQNRANLNTSGLVCAEHDERLRLFCETDQTLVRMICRDGTKHQGHQFKPISSQFEELHQFLRKKEEEIRRYGYGGEKIDEDILKSALNLNQPEMFLKICYTNFKKEALILKNLVEFPNTLFTVYYSCPPVAECFTISPRTPLIVSPDGLSVRRRDIDLDDHEDIYSNETVSAEETFTTGQHCWELEVGQKPDWTVGVEKRMEGSDLLARLTGWKRCISEVASDHGTTLEFTELLRETHSFTNVCRSSLQA</sequence>